<feature type="transmembrane region" description="Helical" evidence="1">
    <location>
        <begin position="20"/>
        <end position="45"/>
    </location>
</feature>
<evidence type="ECO:0000256" key="1">
    <source>
        <dbReference type="SAM" id="Phobius"/>
    </source>
</evidence>
<keyword evidence="1" id="KW-0472">Membrane</keyword>
<protein>
    <submittedName>
        <fullName evidence="2">Uncharacterized protein</fullName>
    </submittedName>
</protein>
<proteinExistence type="predicted"/>
<organism evidence="2 3">
    <name type="scientific">Mycena albidolilacea</name>
    <dbReference type="NCBI Taxonomy" id="1033008"/>
    <lineage>
        <taxon>Eukaryota</taxon>
        <taxon>Fungi</taxon>
        <taxon>Dikarya</taxon>
        <taxon>Basidiomycota</taxon>
        <taxon>Agaricomycotina</taxon>
        <taxon>Agaricomycetes</taxon>
        <taxon>Agaricomycetidae</taxon>
        <taxon>Agaricales</taxon>
        <taxon>Marasmiineae</taxon>
        <taxon>Mycenaceae</taxon>
        <taxon>Mycena</taxon>
    </lineage>
</organism>
<comment type="caution">
    <text evidence="2">The sequence shown here is derived from an EMBL/GenBank/DDBJ whole genome shotgun (WGS) entry which is preliminary data.</text>
</comment>
<gene>
    <name evidence="2" type="ORF">DFH08DRAFT_805038</name>
</gene>
<name>A0AAD7AAM9_9AGAR</name>
<dbReference type="Proteomes" id="UP001218218">
    <property type="component" value="Unassembled WGS sequence"/>
</dbReference>
<accession>A0AAD7AAM9</accession>
<evidence type="ECO:0000313" key="2">
    <source>
        <dbReference type="EMBL" id="KAJ7353492.1"/>
    </source>
</evidence>
<keyword evidence="1" id="KW-1133">Transmembrane helix</keyword>
<reference evidence="2" key="1">
    <citation type="submission" date="2023-03" db="EMBL/GenBank/DDBJ databases">
        <title>Massive genome expansion in bonnet fungi (Mycena s.s.) driven by repeated elements and novel gene families across ecological guilds.</title>
        <authorList>
            <consortium name="Lawrence Berkeley National Laboratory"/>
            <person name="Harder C.B."/>
            <person name="Miyauchi S."/>
            <person name="Viragh M."/>
            <person name="Kuo A."/>
            <person name="Thoen E."/>
            <person name="Andreopoulos B."/>
            <person name="Lu D."/>
            <person name="Skrede I."/>
            <person name="Drula E."/>
            <person name="Henrissat B."/>
            <person name="Morin E."/>
            <person name="Kohler A."/>
            <person name="Barry K."/>
            <person name="LaButti K."/>
            <person name="Morin E."/>
            <person name="Salamov A."/>
            <person name="Lipzen A."/>
            <person name="Mereny Z."/>
            <person name="Hegedus B."/>
            <person name="Baldrian P."/>
            <person name="Stursova M."/>
            <person name="Weitz H."/>
            <person name="Taylor A."/>
            <person name="Grigoriev I.V."/>
            <person name="Nagy L.G."/>
            <person name="Martin F."/>
            <person name="Kauserud H."/>
        </authorList>
    </citation>
    <scope>NUCLEOTIDE SEQUENCE</scope>
    <source>
        <strain evidence="2">CBHHK002</strain>
    </source>
</reference>
<dbReference type="EMBL" id="JARIHO010000011">
    <property type="protein sequence ID" value="KAJ7353492.1"/>
    <property type="molecule type" value="Genomic_DNA"/>
</dbReference>
<dbReference type="AlphaFoldDB" id="A0AAD7AAM9"/>
<feature type="transmembrane region" description="Helical" evidence="1">
    <location>
        <begin position="87"/>
        <end position="107"/>
    </location>
</feature>
<keyword evidence="1" id="KW-0812">Transmembrane</keyword>
<keyword evidence="3" id="KW-1185">Reference proteome</keyword>
<evidence type="ECO:0000313" key="3">
    <source>
        <dbReference type="Proteomes" id="UP001218218"/>
    </source>
</evidence>
<sequence length="213" mass="23233">MLDPLLFVDGQQAMDSEGYVPLTIFAGMPGMIQCVLLAVLQLIWIAQGIICDIKMIPAVAVNVLVLPLRESKLAEQVSRARKGKSAVLLYLVSSSAPLAIFTSNPVLTRDPPEDAPMNDRPRSWLASWTQEDLLAWDAQRIAQQAEQIGITQNMATEAPTPPLSAAGSRCQRVAPNFHGTGLRSTRASASRQQGAHCLRLQKRRAYATFVISL</sequence>